<keyword evidence="3" id="KW-1185">Reference proteome</keyword>
<proteinExistence type="predicted"/>
<dbReference type="OMA" id="MADNIFV"/>
<dbReference type="Proteomes" id="UP000241587">
    <property type="component" value="Unassembled WGS sequence"/>
</dbReference>
<keyword evidence="1" id="KW-0040">ANK repeat</keyword>
<dbReference type="SMART" id="SM00248">
    <property type="entry name" value="ANK"/>
    <property type="match status" value="3"/>
</dbReference>
<evidence type="ECO:0000256" key="1">
    <source>
        <dbReference type="PROSITE-ProRule" id="PRU00023"/>
    </source>
</evidence>
<name>A0A2T4GWJ0_FUSCU</name>
<dbReference type="PROSITE" id="PS50088">
    <property type="entry name" value="ANK_REPEAT"/>
    <property type="match status" value="1"/>
</dbReference>
<organism evidence="2 3">
    <name type="scientific">Fusarium culmorum</name>
    <dbReference type="NCBI Taxonomy" id="5516"/>
    <lineage>
        <taxon>Eukaryota</taxon>
        <taxon>Fungi</taxon>
        <taxon>Dikarya</taxon>
        <taxon>Ascomycota</taxon>
        <taxon>Pezizomycotina</taxon>
        <taxon>Sordariomycetes</taxon>
        <taxon>Hypocreomycetidae</taxon>
        <taxon>Hypocreales</taxon>
        <taxon>Nectriaceae</taxon>
        <taxon>Fusarium</taxon>
    </lineage>
</organism>
<dbReference type="PANTHER" id="PTHR34706">
    <property type="entry name" value="SLR1338 PROTEIN"/>
    <property type="match status" value="1"/>
</dbReference>
<gene>
    <name evidence="2" type="ORF">FCULG_00005275</name>
</gene>
<accession>A0A2T4GWJ0</accession>
<dbReference type="OrthoDB" id="2142040at2759"/>
<evidence type="ECO:0000313" key="2">
    <source>
        <dbReference type="EMBL" id="PTD07917.1"/>
    </source>
</evidence>
<dbReference type="AlphaFoldDB" id="A0A2T4GWJ0"/>
<dbReference type="InterPro" id="IPR036465">
    <property type="entry name" value="vWFA_dom_sf"/>
</dbReference>
<dbReference type="EMBL" id="PVEM01000006">
    <property type="protein sequence ID" value="PTD07917.1"/>
    <property type="molecule type" value="Genomic_DNA"/>
</dbReference>
<dbReference type="Pfam" id="PF12796">
    <property type="entry name" value="Ank_2"/>
    <property type="match status" value="1"/>
</dbReference>
<sequence>MSIIADRVRDRTLTRDDFKDLTNGDDINKPVDGNTPLGYAVLNGDTYAVRLLINHKASVKRKSPNGLSVLHMAVDAKENAARVVKILLESKDINVDEEDDSFPHDTPLMRALKNNPDPVIIKALKDRGASVTTPNSKGETALDLADRLLNSKAKEALVAPDPQNPTGISLPRFLVSSAFLLLDYLTPRQYLQDSVIAAFKMIYDQIVVPRMTSPVSTYPKTKAELKAILEDVVATHGLESFFGPNSPVLQSILLQAYTVVNNPALNLQLTSQVVSSQFHMALYQPIVYCDDSRSMLEENRWPTQADIVSEIADIMSLFSPSDRGAHIRFINKSSPGLDDLKGDALKAQMNFAPDGSTKIGTSLNSKILDPFIYSKTNVGAAFERPVLVIIITDGWPTEEPVDTLQNAIITCQQRLEAANHPRDAVLFSANQIGSAPQAAQFLSGLMAVSQQPEFDGVLRVSAEKLDAQFQQLRNNRVDLFYWVSTIYLITTRHC</sequence>
<evidence type="ECO:0000313" key="3">
    <source>
        <dbReference type="Proteomes" id="UP000241587"/>
    </source>
</evidence>
<comment type="caution">
    <text evidence="2">The sequence shown here is derived from an EMBL/GenBank/DDBJ whole genome shotgun (WGS) entry which is preliminary data.</text>
</comment>
<dbReference type="InterPro" id="IPR002110">
    <property type="entry name" value="Ankyrin_rpt"/>
</dbReference>
<dbReference type="SUPFAM" id="SSF53300">
    <property type="entry name" value="vWA-like"/>
    <property type="match status" value="1"/>
</dbReference>
<dbReference type="SUPFAM" id="SSF48403">
    <property type="entry name" value="Ankyrin repeat"/>
    <property type="match status" value="1"/>
</dbReference>
<dbReference type="InterPro" id="IPR036770">
    <property type="entry name" value="Ankyrin_rpt-contain_sf"/>
</dbReference>
<dbReference type="PROSITE" id="PS50297">
    <property type="entry name" value="ANK_REP_REGION"/>
    <property type="match status" value="1"/>
</dbReference>
<reference evidence="2 3" key="1">
    <citation type="submission" date="2018-02" db="EMBL/GenBank/DDBJ databases">
        <title>Fusarium culmorum secondary metabolites in fungal-bacterial-plant interactions.</title>
        <authorList>
            <person name="Schmidt R."/>
        </authorList>
    </citation>
    <scope>NUCLEOTIDE SEQUENCE [LARGE SCALE GENOMIC DNA]</scope>
    <source>
        <strain evidence="2 3">PV</strain>
    </source>
</reference>
<protein>
    <submittedName>
        <fullName evidence="2">Uncharacterized protein</fullName>
    </submittedName>
</protein>
<feature type="repeat" description="ANK" evidence="1">
    <location>
        <begin position="32"/>
        <end position="64"/>
    </location>
</feature>
<dbReference type="Gene3D" id="1.25.40.20">
    <property type="entry name" value="Ankyrin repeat-containing domain"/>
    <property type="match status" value="1"/>
</dbReference>
<dbReference type="PANTHER" id="PTHR34706:SF3">
    <property type="entry name" value="ANKYRIN REPEAT PROTEIN (AFU_ORTHOLOGUE AFUA_7G06200)"/>
    <property type="match status" value="1"/>
</dbReference>